<dbReference type="PANTHER" id="PTHR24246:SF27">
    <property type="entry name" value="ADENOSINE RECEPTOR, ISOFORM A"/>
    <property type="match status" value="1"/>
</dbReference>
<dbReference type="Pfam" id="PF00001">
    <property type="entry name" value="7tm_1"/>
    <property type="match status" value="2"/>
</dbReference>
<keyword evidence="13" id="KW-1185">Reference proteome</keyword>
<evidence type="ECO:0000256" key="2">
    <source>
        <dbReference type="ARBA" id="ARBA00022475"/>
    </source>
</evidence>
<evidence type="ECO:0000256" key="1">
    <source>
        <dbReference type="ARBA" id="ARBA00004651"/>
    </source>
</evidence>
<keyword evidence="2" id="KW-1003">Cell membrane</keyword>
<gene>
    <name evidence="12" type="ORF">NEMVEDRAFT_v1g212191</name>
</gene>
<dbReference type="PANTHER" id="PTHR24246">
    <property type="entry name" value="OLFACTORY RECEPTOR AND ADENOSINE RECEPTOR"/>
    <property type="match status" value="1"/>
</dbReference>
<evidence type="ECO:0000259" key="11">
    <source>
        <dbReference type="PROSITE" id="PS50262"/>
    </source>
</evidence>
<dbReference type="EMBL" id="DS469657">
    <property type="protein sequence ID" value="EDO36977.1"/>
    <property type="molecule type" value="Genomic_DNA"/>
</dbReference>
<dbReference type="InterPro" id="IPR017452">
    <property type="entry name" value="GPCR_Rhodpsn_7TM"/>
</dbReference>
<dbReference type="PRINTS" id="PR00237">
    <property type="entry name" value="GPCRRHODOPSN"/>
</dbReference>
<dbReference type="SUPFAM" id="SSF81321">
    <property type="entry name" value="Family A G protein-coupled receptor-like"/>
    <property type="match status" value="1"/>
</dbReference>
<sequence length="282" mass="32221">MTPTNELDGTFRDFLVIFVAITSPFIVVFNLLALTTFLINRHLRKNSVYFVINLAITDFLFGAVLAPILCTELMDFKPVQSNLLWRTTWRTYILLTIIHFASLALISLDRMCATVWPLRYRIRSPRLYFTCCFVTWLVGAVFASVELSGTVLVCLRVVGLTVLLVITVSHLVIFIKMRIQNNQIASGQQRSIQKDRHLAKTLLLVTQISIIVWVPVMVILILKTFIQVKAEVSLTVVSLGILNPILNPIRIYMYRVKQHKRALKKLVCKCSRDRPVFVQLSA</sequence>
<keyword evidence="8" id="KW-0325">Glycoprotein</keyword>
<feature type="transmembrane region" description="Helical" evidence="10">
    <location>
        <begin position="198"/>
        <end position="222"/>
    </location>
</feature>
<proteinExistence type="predicted"/>
<feature type="transmembrane region" description="Helical" evidence="10">
    <location>
        <begin position="14"/>
        <end position="39"/>
    </location>
</feature>
<feature type="transmembrane region" description="Helical" evidence="10">
    <location>
        <begin position="89"/>
        <end position="106"/>
    </location>
</feature>
<dbReference type="PhylomeDB" id="A7SH32"/>
<dbReference type="OMA" id="VRIHEFR"/>
<feature type="transmembrane region" description="Helical" evidence="10">
    <location>
        <begin position="127"/>
        <end position="145"/>
    </location>
</feature>
<dbReference type="Gene3D" id="1.20.1070.10">
    <property type="entry name" value="Rhodopsin 7-helix transmembrane proteins"/>
    <property type="match status" value="2"/>
</dbReference>
<dbReference type="PROSITE" id="PS50262">
    <property type="entry name" value="G_PROTEIN_RECEP_F1_2"/>
    <property type="match status" value="1"/>
</dbReference>
<evidence type="ECO:0000256" key="8">
    <source>
        <dbReference type="ARBA" id="ARBA00023180"/>
    </source>
</evidence>
<dbReference type="Proteomes" id="UP000001593">
    <property type="component" value="Unassembled WGS sequence"/>
</dbReference>
<dbReference type="AlphaFoldDB" id="A7SH32"/>
<accession>A7SH32</accession>
<dbReference type="GO" id="GO:0001609">
    <property type="term" value="F:G protein-coupled adenosine receptor activity"/>
    <property type="evidence" value="ECO:0000318"/>
    <property type="project" value="GO_Central"/>
</dbReference>
<dbReference type="CDD" id="cd00637">
    <property type="entry name" value="7tm_classA_rhodopsin-like"/>
    <property type="match status" value="1"/>
</dbReference>
<dbReference type="GO" id="GO:0005886">
    <property type="term" value="C:plasma membrane"/>
    <property type="evidence" value="ECO:0000318"/>
    <property type="project" value="GO_Central"/>
</dbReference>
<organism evidence="12 13">
    <name type="scientific">Nematostella vectensis</name>
    <name type="common">Starlet sea anemone</name>
    <dbReference type="NCBI Taxonomy" id="45351"/>
    <lineage>
        <taxon>Eukaryota</taxon>
        <taxon>Metazoa</taxon>
        <taxon>Cnidaria</taxon>
        <taxon>Anthozoa</taxon>
        <taxon>Hexacorallia</taxon>
        <taxon>Actiniaria</taxon>
        <taxon>Edwardsiidae</taxon>
        <taxon>Nematostella</taxon>
    </lineage>
</organism>
<keyword evidence="5" id="KW-0297">G-protein coupled receptor</keyword>
<protein>
    <recommendedName>
        <fullName evidence="11">G-protein coupled receptors family 1 profile domain-containing protein</fullName>
    </recommendedName>
</protein>
<feature type="transmembrane region" description="Helical" evidence="10">
    <location>
        <begin position="157"/>
        <end position="177"/>
    </location>
</feature>
<evidence type="ECO:0000256" key="10">
    <source>
        <dbReference type="SAM" id="Phobius"/>
    </source>
</evidence>
<dbReference type="GO" id="GO:0007186">
    <property type="term" value="P:G protein-coupled receptor signaling pathway"/>
    <property type="evidence" value="ECO:0000318"/>
    <property type="project" value="GO_Central"/>
</dbReference>
<keyword evidence="9" id="KW-0807">Transducer</keyword>
<feature type="transmembrane region" description="Helical" evidence="10">
    <location>
        <begin position="48"/>
        <end position="69"/>
    </location>
</feature>
<feature type="domain" description="G-protein coupled receptors family 1 profile" evidence="11">
    <location>
        <begin position="29"/>
        <end position="251"/>
    </location>
</feature>
<evidence type="ECO:0000256" key="3">
    <source>
        <dbReference type="ARBA" id="ARBA00022692"/>
    </source>
</evidence>
<evidence type="ECO:0000256" key="7">
    <source>
        <dbReference type="ARBA" id="ARBA00023170"/>
    </source>
</evidence>
<evidence type="ECO:0000256" key="5">
    <source>
        <dbReference type="ARBA" id="ARBA00023040"/>
    </source>
</evidence>
<keyword evidence="4 10" id="KW-1133">Transmembrane helix</keyword>
<keyword evidence="3 10" id="KW-0812">Transmembrane</keyword>
<feature type="transmembrane region" description="Helical" evidence="10">
    <location>
        <begin position="234"/>
        <end position="253"/>
    </location>
</feature>
<name>A7SH32_NEMVE</name>
<dbReference type="InterPro" id="IPR000276">
    <property type="entry name" value="GPCR_Rhodpsn"/>
</dbReference>
<evidence type="ECO:0000256" key="9">
    <source>
        <dbReference type="ARBA" id="ARBA00023224"/>
    </source>
</evidence>
<dbReference type="InParanoid" id="A7SH32"/>
<comment type="subcellular location">
    <subcellularLocation>
        <location evidence="1">Cell membrane</location>
        <topology evidence="1">Multi-pass membrane protein</topology>
    </subcellularLocation>
</comment>
<keyword evidence="6 10" id="KW-0472">Membrane</keyword>
<evidence type="ECO:0000256" key="6">
    <source>
        <dbReference type="ARBA" id="ARBA00023136"/>
    </source>
</evidence>
<evidence type="ECO:0000256" key="4">
    <source>
        <dbReference type="ARBA" id="ARBA00022989"/>
    </source>
</evidence>
<evidence type="ECO:0000313" key="13">
    <source>
        <dbReference type="Proteomes" id="UP000001593"/>
    </source>
</evidence>
<evidence type="ECO:0000313" key="12">
    <source>
        <dbReference type="EMBL" id="EDO36977.1"/>
    </source>
</evidence>
<dbReference type="HOGENOM" id="CLU_009579_16_0_1"/>
<keyword evidence="7" id="KW-0675">Receptor</keyword>
<reference evidence="12 13" key="1">
    <citation type="journal article" date="2007" name="Science">
        <title>Sea anemone genome reveals ancestral eumetazoan gene repertoire and genomic organization.</title>
        <authorList>
            <person name="Putnam N.H."/>
            <person name="Srivastava M."/>
            <person name="Hellsten U."/>
            <person name="Dirks B."/>
            <person name="Chapman J."/>
            <person name="Salamov A."/>
            <person name="Terry A."/>
            <person name="Shapiro H."/>
            <person name="Lindquist E."/>
            <person name="Kapitonov V.V."/>
            <person name="Jurka J."/>
            <person name="Genikhovich G."/>
            <person name="Grigoriev I.V."/>
            <person name="Lucas S.M."/>
            <person name="Steele R.E."/>
            <person name="Finnerty J.R."/>
            <person name="Technau U."/>
            <person name="Martindale M.Q."/>
            <person name="Rokhsar D.S."/>
        </authorList>
    </citation>
    <scope>NUCLEOTIDE SEQUENCE [LARGE SCALE GENOMIC DNA]</scope>
    <source>
        <strain evidence="13">CH2 X CH6</strain>
    </source>
</reference>